<feature type="compositionally biased region" description="Low complexity" evidence="15">
    <location>
        <begin position="70"/>
        <end position="94"/>
    </location>
</feature>
<comment type="similarity">
    <text evidence="2">Belongs to the protein kinase superfamily. STE Ser/Thr protein kinase family. STE20 subfamily.</text>
</comment>
<feature type="region of interest" description="Disordered" evidence="15">
    <location>
        <begin position="154"/>
        <end position="175"/>
    </location>
</feature>
<keyword evidence="7" id="KW-0808">Transferase</keyword>
<dbReference type="InterPro" id="IPR008271">
    <property type="entry name" value="Ser/Thr_kinase_AS"/>
</dbReference>
<dbReference type="Gene3D" id="3.30.200.20">
    <property type="entry name" value="Phosphorylase Kinase, domain 1"/>
    <property type="match status" value="1"/>
</dbReference>
<keyword evidence="5" id="KW-0589">Pheromone response</keyword>
<reference evidence="18 19" key="1">
    <citation type="submission" date="2015-01" db="EMBL/GenBank/DDBJ databases">
        <title>The Genome Sequence of Exophiala sideris CBS121828.</title>
        <authorList>
            <consortium name="The Broad Institute Genomics Platform"/>
            <person name="Cuomo C."/>
            <person name="de Hoog S."/>
            <person name="Gorbushina A."/>
            <person name="Stielow B."/>
            <person name="Teixiera M."/>
            <person name="Abouelleil A."/>
            <person name="Chapman S.B."/>
            <person name="Priest M."/>
            <person name="Young S.K."/>
            <person name="Wortman J."/>
            <person name="Nusbaum C."/>
            <person name="Birren B."/>
        </authorList>
    </citation>
    <scope>NUCLEOTIDE SEQUENCE [LARGE SCALE GENOMIC DNA]</scope>
    <source>
        <strain evidence="18 19">CBS 121828</strain>
    </source>
</reference>
<feature type="compositionally biased region" description="Polar residues" evidence="15">
    <location>
        <begin position="154"/>
        <end position="169"/>
    </location>
</feature>
<dbReference type="EMBL" id="KN846953">
    <property type="protein sequence ID" value="KIV80125.1"/>
    <property type="molecule type" value="Genomic_DNA"/>
</dbReference>
<dbReference type="Pfam" id="PF00069">
    <property type="entry name" value="Pkinase"/>
    <property type="match status" value="1"/>
</dbReference>
<evidence type="ECO:0000256" key="14">
    <source>
        <dbReference type="PROSITE-ProRule" id="PRU10141"/>
    </source>
</evidence>
<evidence type="ECO:0000259" key="17">
    <source>
        <dbReference type="PROSITE" id="PS50108"/>
    </source>
</evidence>
<evidence type="ECO:0000256" key="4">
    <source>
        <dbReference type="ARBA" id="ARBA00022490"/>
    </source>
</evidence>
<evidence type="ECO:0000256" key="3">
    <source>
        <dbReference type="ARBA" id="ARBA00012513"/>
    </source>
</evidence>
<dbReference type="HOGENOM" id="CLU_000288_26_2_1"/>
<dbReference type="CDD" id="cd06614">
    <property type="entry name" value="STKc_PAK"/>
    <property type="match status" value="1"/>
</dbReference>
<dbReference type="PROSITE" id="PS00107">
    <property type="entry name" value="PROTEIN_KINASE_ATP"/>
    <property type="match status" value="1"/>
</dbReference>
<gene>
    <name evidence="18" type="ORF">PV11_07646</name>
</gene>
<evidence type="ECO:0000259" key="16">
    <source>
        <dbReference type="PROSITE" id="PS50011"/>
    </source>
</evidence>
<feature type="binding site" evidence="14">
    <location>
        <position position="622"/>
    </location>
    <ligand>
        <name>ATP</name>
        <dbReference type="ChEBI" id="CHEBI:30616"/>
    </ligand>
</feature>
<evidence type="ECO:0000256" key="15">
    <source>
        <dbReference type="SAM" id="MobiDB-lite"/>
    </source>
</evidence>
<sequence>MNSDNNHDTSITAKRRRATLTKNPPPSAFPSKQPSLRNAQSSAALQRAPSAPTAYQAAASQSARDFHNRSQSTAYGSSSSSLEHISASPSPIISHNDFFSPASDRYLPPQQYPPSPQTSDDRHHDLIGAPFDASGLLSSLQATGINRDQNAVMQSSPLPQLTRNHTSPDSRIPMDGSMRSFGSGIGMMEVTPPKSEHGTLSPKRFSGDGQKPLGPFRKKSGFSSFMNNMLGSPRTIKISAPENPMHMIHVGYDNQTGQFTGLPADWQRILSDSGISKNEQDQNPQMMMNIVETYKTNFGGTDEAVWEKFDHAKLSDSPQSSASSYHSPTPTVGSPSIGANSAAYSPIAGVLSPPASPRFPQNHEGSFENPRAPPPIPRGLVGSPVGFKPGQSPTLMMPNRPAPKPPLQNVRDLAPARAAPPPPFKHDLPQRPIAESPLPQTPAEKLQSASPYIPQGEALSRTESRTAGTTPPRPQQAIQSATQYQQQQEHAMQLAQEAIQSKQLDRSRSQRQVAQGAPEVPPKILPQKISPHIPQTQFAEATDSPDLQGQAQLAKVGPVPGPRPRAKRQQSNIIDVTARLKAICSPGNPTTKYNNLNKIGQGASGGVYTAYEIVTKRCVAIKQMNLEQQPKKDLIINEIIVMKDSKHKNIVNFIDSYLHDGDLWVVMEYMQGGSLTDVVTFNVMSEAQIASVCRETLYGLQHLHSKNVIHRDIKSDNILLSERGDIKLTDFGFCAQINDSQNKRTTMVGTPYWMAPEVVTRKEYGRKVDIWSLGIMAIEMIEGEPPYLTESPLRALYLIAKYGTPRIKDEQALTPVFRDFLHFALKVEPEKRASAHDLLHHPFMHNCAPLTSLAPLVRSARESRAAEKAHRGN</sequence>
<evidence type="ECO:0000256" key="1">
    <source>
        <dbReference type="ARBA" id="ARBA00004496"/>
    </source>
</evidence>
<evidence type="ECO:0000256" key="7">
    <source>
        <dbReference type="ARBA" id="ARBA00022679"/>
    </source>
</evidence>
<dbReference type="InterPro" id="IPR051931">
    <property type="entry name" value="PAK3-like"/>
</dbReference>
<evidence type="ECO:0000256" key="8">
    <source>
        <dbReference type="ARBA" id="ARBA00022741"/>
    </source>
</evidence>
<evidence type="ECO:0000256" key="5">
    <source>
        <dbReference type="ARBA" id="ARBA00022507"/>
    </source>
</evidence>
<keyword evidence="6" id="KW-0723">Serine/threonine-protein kinase</keyword>
<dbReference type="InterPro" id="IPR036936">
    <property type="entry name" value="CRIB_dom_sf"/>
</dbReference>
<feature type="compositionally biased region" description="Low complexity" evidence="15">
    <location>
        <begin position="315"/>
        <end position="330"/>
    </location>
</feature>
<dbReference type="GO" id="GO:0005737">
    <property type="term" value="C:cytoplasm"/>
    <property type="evidence" value="ECO:0007669"/>
    <property type="project" value="UniProtKB-SubCell"/>
</dbReference>
<dbReference type="SMART" id="SM00285">
    <property type="entry name" value="PBD"/>
    <property type="match status" value="1"/>
</dbReference>
<dbReference type="Pfam" id="PF00786">
    <property type="entry name" value="PBD"/>
    <property type="match status" value="1"/>
</dbReference>
<evidence type="ECO:0000256" key="10">
    <source>
        <dbReference type="ARBA" id="ARBA00022840"/>
    </source>
</evidence>
<feature type="region of interest" description="Disordered" evidence="15">
    <location>
        <begin position="1"/>
        <end position="130"/>
    </location>
</feature>
<dbReference type="GO" id="GO:0004674">
    <property type="term" value="F:protein serine/threonine kinase activity"/>
    <property type="evidence" value="ECO:0007669"/>
    <property type="project" value="UniProtKB-KW"/>
</dbReference>
<dbReference type="GO" id="GO:0106310">
    <property type="term" value="F:protein serine kinase activity"/>
    <property type="evidence" value="ECO:0007669"/>
    <property type="project" value="RHEA"/>
</dbReference>
<dbReference type="InterPro" id="IPR033923">
    <property type="entry name" value="PAK_BD"/>
</dbReference>
<dbReference type="Gene3D" id="1.10.510.10">
    <property type="entry name" value="Transferase(Phosphotransferase) domain 1"/>
    <property type="match status" value="1"/>
</dbReference>
<keyword evidence="4" id="KW-0963">Cytoplasm</keyword>
<dbReference type="InterPro" id="IPR017441">
    <property type="entry name" value="Protein_kinase_ATP_BS"/>
</dbReference>
<dbReference type="Proteomes" id="UP000053599">
    <property type="component" value="Unassembled WGS sequence"/>
</dbReference>
<dbReference type="InterPro" id="IPR000095">
    <property type="entry name" value="CRIB_dom"/>
</dbReference>
<dbReference type="AlphaFoldDB" id="A0A0D1VV68"/>
<feature type="domain" description="Protein kinase" evidence="16">
    <location>
        <begin position="593"/>
        <end position="844"/>
    </location>
</feature>
<dbReference type="InterPro" id="IPR000719">
    <property type="entry name" value="Prot_kinase_dom"/>
</dbReference>
<dbReference type="PANTHER" id="PTHR45832">
    <property type="entry name" value="SERINE/THREONINE-PROTEIN KINASE SAMKA-RELATED-RELATED"/>
    <property type="match status" value="1"/>
</dbReference>
<evidence type="ECO:0000313" key="19">
    <source>
        <dbReference type="Proteomes" id="UP000053599"/>
    </source>
</evidence>
<evidence type="ECO:0000256" key="6">
    <source>
        <dbReference type="ARBA" id="ARBA00022527"/>
    </source>
</evidence>
<evidence type="ECO:0000256" key="12">
    <source>
        <dbReference type="ARBA" id="ARBA00048679"/>
    </source>
</evidence>
<accession>A0A0D1VV68</accession>
<feature type="region of interest" description="Disordered" evidence="15">
    <location>
        <begin position="352"/>
        <end position="528"/>
    </location>
</feature>
<dbReference type="OrthoDB" id="248923at2759"/>
<dbReference type="CDD" id="cd01093">
    <property type="entry name" value="CRIB_PAK_like"/>
    <property type="match status" value="1"/>
</dbReference>
<keyword evidence="9" id="KW-0418">Kinase</keyword>
<comment type="catalytic activity">
    <reaction evidence="12">
        <text>L-seryl-[protein] + ATP = O-phospho-L-seryl-[protein] + ADP + H(+)</text>
        <dbReference type="Rhea" id="RHEA:17989"/>
        <dbReference type="Rhea" id="RHEA-COMP:9863"/>
        <dbReference type="Rhea" id="RHEA-COMP:11604"/>
        <dbReference type="ChEBI" id="CHEBI:15378"/>
        <dbReference type="ChEBI" id="CHEBI:29999"/>
        <dbReference type="ChEBI" id="CHEBI:30616"/>
        <dbReference type="ChEBI" id="CHEBI:83421"/>
        <dbReference type="ChEBI" id="CHEBI:456216"/>
        <dbReference type="EC" id="2.7.11.1"/>
    </reaction>
</comment>
<dbReference type="FunFam" id="3.30.200.20:FF:000385">
    <property type="entry name" value="Non-specific serine/threonine protein kinase"/>
    <property type="match status" value="1"/>
</dbReference>
<dbReference type="Gene3D" id="3.90.810.10">
    <property type="entry name" value="CRIB domain"/>
    <property type="match status" value="1"/>
</dbReference>
<name>A0A0D1VV68_9EURO</name>
<protein>
    <recommendedName>
        <fullName evidence="3">non-specific serine/threonine protein kinase</fullName>
        <ecNumber evidence="3">2.7.11.1</ecNumber>
    </recommendedName>
</protein>
<comment type="catalytic activity">
    <reaction evidence="11">
        <text>L-threonyl-[protein] + ATP = O-phospho-L-threonyl-[protein] + ADP + H(+)</text>
        <dbReference type="Rhea" id="RHEA:46608"/>
        <dbReference type="Rhea" id="RHEA-COMP:11060"/>
        <dbReference type="Rhea" id="RHEA-COMP:11605"/>
        <dbReference type="ChEBI" id="CHEBI:15378"/>
        <dbReference type="ChEBI" id="CHEBI:30013"/>
        <dbReference type="ChEBI" id="CHEBI:30616"/>
        <dbReference type="ChEBI" id="CHEBI:61977"/>
        <dbReference type="ChEBI" id="CHEBI:456216"/>
        <dbReference type="EC" id="2.7.11.1"/>
    </reaction>
</comment>
<dbReference type="PROSITE" id="PS50108">
    <property type="entry name" value="CRIB"/>
    <property type="match status" value="1"/>
</dbReference>
<comment type="subcellular location">
    <subcellularLocation>
        <location evidence="1">Cytoplasm</location>
    </subcellularLocation>
</comment>
<dbReference type="EC" id="2.7.11.1" evidence="3"/>
<feature type="compositionally biased region" description="Low complexity" evidence="15">
    <location>
        <begin position="475"/>
        <end position="496"/>
    </location>
</feature>
<feature type="compositionally biased region" description="Polar residues" evidence="15">
    <location>
        <begin position="1"/>
        <end position="12"/>
    </location>
</feature>
<organism evidence="18 19">
    <name type="scientific">Exophiala sideris</name>
    <dbReference type="NCBI Taxonomy" id="1016849"/>
    <lineage>
        <taxon>Eukaryota</taxon>
        <taxon>Fungi</taxon>
        <taxon>Dikarya</taxon>
        <taxon>Ascomycota</taxon>
        <taxon>Pezizomycotina</taxon>
        <taxon>Eurotiomycetes</taxon>
        <taxon>Chaetothyriomycetidae</taxon>
        <taxon>Chaetothyriales</taxon>
        <taxon>Herpotrichiellaceae</taxon>
        <taxon>Exophiala</taxon>
    </lineage>
</organism>
<dbReference type="GO" id="GO:0005524">
    <property type="term" value="F:ATP binding"/>
    <property type="evidence" value="ECO:0007669"/>
    <property type="project" value="UniProtKB-UniRule"/>
</dbReference>
<feature type="compositionally biased region" description="Polar residues" evidence="15">
    <location>
        <begin position="30"/>
        <end position="44"/>
    </location>
</feature>
<feature type="compositionally biased region" description="Low complexity" evidence="15">
    <location>
        <begin position="48"/>
        <end position="63"/>
    </location>
</feature>
<dbReference type="PROSITE" id="PS00108">
    <property type="entry name" value="PROTEIN_KINASE_ST"/>
    <property type="match status" value="1"/>
</dbReference>
<feature type="region of interest" description="Disordered" evidence="15">
    <location>
        <begin position="193"/>
        <end position="217"/>
    </location>
</feature>
<feature type="domain" description="CRIB" evidence="17">
    <location>
        <begin position="238"/>
        <end position="251"/>
    </location>
</feature>
<evidence type="ECO:0000256" key="11">
    <source>
        <dbReference type="ARBA" id="ARBA00047899"/>
    </source>
</evidence>
<dbReference type="STRING" id="1016849.A0A0D1VV68"/>
<keyword evidence="10 14" id="KW-0067">ATP-binding</keyword>
<dbReference type="InterPro" id="IPR011009">
    <property type="entry name" value="Kinase-like_dom_sf"/>
</dbReference>
<dbReference type="FunFam" id="1.10.510.10:FF:000011">
    <property type="entry name" value="Non-specific serine/threonine protein kinase"/>
    <property type="match status" value="1"/>
</dbReference>
<feature type="region of interest" description="Disordered" evidence="15">
    <location>
        <begin position="314"/>
        <end position="337"/>
    </location>
</feature>
<evidence type="ECO:0000256" key="9">
    <source>
        <dbReference type="ARBA" id="ARBA00022777"/>
    </source>
</evidence>
<dbReference type="GO" id="GO:0030447">
    <property type="term" value="P:filamentous growth"/>
    <property type="evidence" value="ECO:0007669"/>
    <property type="project" value="UniProtKB-ARBA"/>
</dbReference>
<evidence type="ECO:0000313" key="18">
    <source>
        <dbReference type="EMBL" id="KIV80125.1"/>
    </source>
</evidence>
<evidence type="ECO:0000256" key="2">
    <source>
        <dbReference type="ARBA" id="ARBA00008874"/>
    </source>
</evidence>
<proteinExistence type="inferred from homology"/>
<dbReference type="SMART" id="SM00220">
    <property type="entry name" value="S_TKc"/>
    <property type="match status" value="1"/>
</dbReference>
<dbReference type="PROSITE" id="PS50011">
    <property type="entry name" value="PROTEIN_KINASE_DOM"/>
    <property type="match status" value="1"/>
</dbReference>
<dbReference type="GO" id="GO:0019236">
    <property type="term" value="P:response to pheromone"/>
    <property type="evidence" value="ECO:0007669"/>
    <property type="project" value="UniProtKB-KW"/>
</dbReference>
<comment type="function">
    <text evidence="13">MAP4K component of the MAPK pathway required for the mating pheromone response and the regulation of cell polarity and cell cycle.</text>
</comment>
<dbReference type="PANTHER" id="PTHR45832:SF22">
    <property type="entry name" value="SERINE_THREONINE-PROTEIN KINASE SAMKA-RELATED"/>
    <property type="match status" value="1"/>
</dbReference>
<keyword evidence="8 14" id="KW-0547">Nucleotide-binding</keyword>
<dbReference type="SUPFAM" id="SSF56112">
    <property type="entry name" value="Protein kinase-like (PK-like)"/>
    <property type="match status" value="1"/>
</dbReference>
<evidence type="ECO:0000256" key="13">
    <source>
        <dbReference type="ARBA" id="ARBA00053561"/>
    </source>
</evidence>